<organism evidence="3 4">
    <name type="scientific">candidate division WWE3 bacterium CG_4_10_14_0_2_um_filter_41_14</name>
    <dbReference type="NCBI Taxonomy" id="1975072"/>
    <lineage>
        <taxon>Bacteria</taxon>
        <taxon>Katanobacteria</taxon>
    </lineage>
</organism>
<reference evidence="4" key="1">
    <citation type="submission" date="2017-09" db="EMBL/GenBank/DDBJ databases">
        <title>Depth-based differentiation of microbial function through sediment-hosted aquifers and enrichment of novel symbionts in the deep terrestrial subsurface.</title>
        <authorList>
            <person name="Probst A.J."/>
            <person name="Ladd B."/>
            <person name="Jarett J.K."/>
            <person name="Geller-Mcgrath D.E."/>
            <person name="Sieber C.M.K."/>
            <person name="Emerson J.B."/>
            <person name="Anantharaman K."/>
            <person name="Thomas B.C."/>
            <person name="Malmstrom R."/>
            <person name="Stieglmeier M."/>
            <person name="Klingl A."/>
            <person name="Woyke T."/>
            <person name="Ryan C.M."/>
            <person name="Banfield J.F."/>
        </authorList>
    </citation>
    <scope>NUCLEOTIDE SEQUENCE [LARGE SCALE GENOMIC DNA]</scope>
</reference>
<dbReference type="InterPro" id="IPR031621">
    <property type="entry name" value="HisKA_7TM"/>
</dbReference>
<feature type="transmembrane region" description="Helical" evidence="1">
    <location>
        <begin position="34"/>
        <end position="51"/>
    </location>
</feature>
<dbReference type="Proteomes" id="UP000228920">
    <property type="component" value="Unassembled WGS sequence"/>
</dbReference>
<evidence type="ECO:0000313" key="4">
    <source>
        <dbReference type="Proteomes" id="UP000228920"/>
    </source>
</evidence>
<feature type="transmembrane region" description="Helical" evidence="1">
    <location>
        <begin position="136"/>
        <end position="156"/>
    </location>
</feature>
<feature type="transmembrane region" description="Helical" evidence="1">
    <location>
        <begin position="6"/>
        <end position="27"/>
    </location>
</feature>
<feature type="non-terminal residue" evidence="3">
    <location>
        <position position="268"/>
    </location>
</feature>
<protein>
    <recommendedName>
        <fullName evidence="2">Histidine kinase N-terminal 7TM region domain-containing protein</fullName>
    </recommendedName>
</protein>
<feature type="transmembrane region" description="Helical" evidence="1">
    <location>
        <begin position="199"/>
        <end position="218"/>
    </location>
</feature>
<feature type="transmembrane region" description="Helical" evidence="1">
    <location>
        <begin position="168"/>
        <end position="187"/>
    </location>
</feature>
<dbReference type="AlphaFoldDB" id="A0A2M7TKV8"/>
<proteinExistence type="predicted"/>
<keyword evidence="1" id="KW-1133">Transmembrane helix</keyword>
<feature type="transmembrane region" description="Helical" evidence="1">
    <location>
        <begin position="63"/>
        <end position="84"/>
    </location>
</feature>
<sequence length="268" mass="30185">MSFLTVLVLIAFSNSLLGVLVLSRNYFNRTNRAFFLLIIFTNSWIICNYLAEYGGADLILWNRLTFTSVILLSATFSYFAYIFGRDLSSLSIIQKQFFITIPLVAVVLSVKSFIVAGLETRGESVDLIYGPGYSLFVLYFSIYIITGFYLLFKRFIHTEGVIHEQLKYLFAGMLTSIVFGVTTNLLYPILTGSHDLSKYGPFGVTFLIGSTTYAIVRHRLLDVRLAVRAGIYRLLLVIVFLFITTILISVATDFNLVSQNPSFPIITA</sequence>
<dbReference type="Pfam" id="PF16927">
    <property type="entry name" value="HisKA_7TM"/>
    <property type="match status" value="1"/>
</dbReference>
<dbReference type="EMBL" id="PFNL01000039">
    <property type="protein sequence ID" value="PIZ47548.1"/>
    <property type="molecule type" value="Genomic_DNA"/>
</dbReference>
<gene>
    <name evidence="3" type="ORF">COY32_01510</name>
</gene>
<evidence type="ECO:0000256" key="1">
    <source>
        <dbReference type="SAM" id="Phobius"/>
    </source>
</evidence>
<evidence type="ECO:0000313" key="3">
    <source>
        <dbReference type="EMBL" id="PIZ47548.1"/>
    </source>
</evidence>
<name>A0A2M7TKV8_UNCKA</name>
<feature type="transmembrane region" description="Helical" evidence="1">
    <location>
        <begin position="230"/>
        <end position="251"/>
    </location>
</feature>
<keyword evidence="1" id="KW-0812">Transmembrane</keyword>
<feature type="domain" description="Histidine kinase N-terminal 7TM region" evidence="2">
    <location>
        <begin position="7"/>
        <end position="223"/>
    </location>
</feature>
<evidence type="ECO:0000259" key="2">
    <source>
        <dbReference type="Pfam" id="PF16927"/>
    </source>
</evidence>
<accession>A0A2M7TKV8</accession>
<comment type="caution">
    <text evidence="3">The sequence shown here is derived from an EMBL/GenBank/DDBJ whole genome shotgun (WGS) entry which is preliminary data.</text>
</comment>
<feature type="transmembrane region" description="Helical" evidence="1">
    <location>
        <begin position="96"/>
        <end position="116"/>
    </location>
</feature>
<keyword evidence="1" id="KW-0472">Membrane</keyword>